<dbReference type="AlphaFoldDB" id="A0A0U3FRW4"/>
<dbReference type="PaxDb" id="1435377-SUSAZ_05275"/>
<organism evidence="1 4">
    <name type="scientific">Sulfolobus acidocaldarius</name>
    <dbReference type="NCBI Taxonomy" id="2285"/>
    <lineage>
        <taxon>Archaea</taxon>
        <taxon>Thermoproteota</taxon>
        <taxon>Thermoprotei</taxon>
        <taxon>Sulfolobales</taxon>
        <taxon>Sulfolobaceae</taxon>
        <taxon>Sulfolobus</taxon>
    </lineage>
</organism>
<dbReference type="EMBL" id="CP013695">
    <property type="protein sequence ID" value="ALU32772.1"/>
    <property type="molecule type" value="Genomic_DNA"/>
</dbReference>
<evidence type="ECO:0000313" key="3">
    <source>
        <dbReference type="Proteomes" id="UP000060043"/>
    </source>
</evidence>
<reference evidence="3 4" key="1">
    <citation type="submission" date="2015-12" db="EMBL/GenBank/DDBJ databases">
        <title>A stable core within a dynamic pangenome in Sulfolobus acidocaldarius.</title>
        <authorList>
            <person name="Anderson R."/>
            <person name="Kouris A."/>
            <person name="Seward C."/>
            <person name="Campbell K."/>
            <person name="Whitaker R."/>
        </authorList>
    </citation>
    <scope>NUCLEOTIDE SEQUENCE [LARGE SCALE GENOMIC DNA]</scope>
    <source>
        <strain evidence="1 4">GG12-C01-09</strain>
        <strain evidence="2 3">NG05B_CO5_07</strain>
    </source>
</reference>
<evidence type="ECO:0000313" key="4">
    <source>
        <dbReference type="Proteomes" id="UP000065473"/>
    </source>
</evidence>
<gene>
    <name evidence="1" type="ORF">ATY89_00830</name>
    <name evidence="2" type="ORF">ATZ20_03870</name>
</gene>
<dbReference type="STRING" id="1435377.SUSAZ_05275"/>
<dbReference type="Proteomes" id="UP000060043">
    <property type="component" value="Chromosome"/>
</dbReference>
<protein>
    <submittedName>
        <fullName evidence="1">Uncharacterized protein</fullName>
    </submittedName>
</protein>
<sequence>MSVRNHEIDLSGFEPTRDSVEYVNYVKAKNGGTINSSECGKIKLEYKEDVIKSTAKKLRYNLAGDGVKFTDEEKKLLNELGIRYNV</sequence>
<evidence type="ECO:0000313" key="1">
    <source>
        <dbReference type="EMBL" id="ALU30510.1"/>
    </source>
</evidence>
<accession>A0A0U3FRW4</accession>
<evidence type="ECO:0000313" key="2">
    <source>
        <dbReference type="EMBL" id="ALU32772.1"/>
    </source>
</evidence>
<dbReference type="EMBL" id="CP013694">
    <property type="protein sequence ID" value="ALU30510.1"/>
    <property type="molecule type" value="Genomic_DNA"/>
</dbReference>
<proteinExistence type="predicted"/>
<dbReference type="Proteomes" id="UP000065473">
    <property type="component" value="Chromosome"/>
</dbReference>
<name>A0A0U3FRW4_9CREN</name>